<dbReference type="RefSeq" id="XP_041289049.1">
    <property type="nucleotide sequence ID" value="XM_041430348.1"/>
</dbReference>
<keyword evidence="2" id="KW-1185">Reference proteome</keyword>
<dbReference type="OrthoDB" id="2689033at2759"/>
<name>A0A9P7EYU7_9AGAM</name>
<dbReference type="AlphaFoldDB" id="A0A9P7EYU7"/>
<dbReference type="GeneID" id="64692607"/>
<sequence length="63" mass="7158">FTRLAMQDYPEDGGKGMSQVFNGSKMLFDLPSPPAVQVDRTVYFTDELLQESSGGYFIPKRFF</sequence>
<proteinExistence type="predicted"/>
<dbReference type="EMBL" id="JABBWM010000059">
    <property type="protein sequence ID" value="KAG2098946.1"/>
    <property type="molecule type" value="Genomic_DNA"/>
</dbReference>
<dbReference type="Proteomes" id="UP000823399">
    <property type="component" value="Unassembled WGS sequence"/>
</dbReference>
<evidence type="ECO:0000313" key="1">
    <source>
        <dbReference type="EMBL" id="KAG2098946.1"/>
    </source>
</evidence>
<feature type="non-terminal residue" evidence="1">
    <location>
        <position position="1"/>
    </location>
</feature>
<organism evidence="1 2">
    <name type="scientific">Suillus discolor</name>
    <dbReference type="NCBI Taxonomy" id="1912936"/>
    <lineage>
        <taxon>Eukaryota</taxon>
        <taxon>Fungi</taxon>
        <taxon>Dikarya</taxon>
        <taxon>Basidiomycota</taxon>
        <taxon>Agaricomycotina</taxon>
        <taxon>Agaricomycetes</taxon>
        <taxon>Agaricomycetidae</taxon>
        <taxon>Boletales</taxon>
        <taxon>Suillineae</taxon>
        <taxon>Suillaceae</taxon>
        <taxon>Suillus</taxon>
    </lineage>
</organism>
<protein>
    <submittedName>
        <fullName evidence="1">Uncharacterized protein</fullName>
    </submittedName>
</protein>
<feature type="non-terminal residue" evidence="1">
    <location>
        <position position="63"/>
    </location>
</feature>
<accession>A0A9P7EYU7</accession>
<evidence type="ECO:0000313" key="2">
    <source>
        <dbReference type="Proteomes" id="UP000823399"/>
    </source>
</evidence>
<reference evidence="1" key="1">
    <citation type="journal article" date="2020" name="New Phytol.">
        <title>Comparative genomics reveals dynamic genome evolution in host specialist ectomycorrhizal fungi.</title>
        <authorList>
            <person name="Lofgren L.A."/>
            <person name="Nguyen N.H."/>
            <person name="Vilgalys R."/>
            <person name="Ruytinx J."/>
            <person name="Liao H.L."/>
            <person name="Branco S."/>
            <person name="Kuo A."/>
            <person name="LaButti K."/>
            <person name="Lipzen A."/>
            <person name="Andreopoulos W."/>
            <person name="Pangilinan J."/>
            <person name="Riley R."/>
            <person name="Hundley H."/>
            <person name="Na H."/>
            <person name="Barry K."/>
            <person name="Grigoriev I.V."/>
            <person name="Stajich J.E."/>
            <person name="Kennedy P.G."/>
        </authorList>
    </citation>
    <scope>NUCLEOTIDE SEQUENCE</scope>
    <source>
        <strain evidence="1">FC423</strain>
    </source>
</reference>
<gene>
    <name evidence="1" type="ORF">F5147DRAFT_547526</name>
</gene>
<comment type="caution">
    <text evidence="1">The sequence shown here is derived from an EMBL/GenBank/DDBJ whole genome shotgun (WGS) entry which is preliminary data.</text>
</comment>